<dbReference type="PROSITE" id="PS51085">
    <property type="entry name" value="2FE2S_FER_2"/>
    <property type="match status" value="1"/>
</dbReference>
<protein>
    <submittedName>
        <fullName evidence="7">(2Fe-2S)-binding protein</fullName>
    </submittedName>
</protein>
<evidence type="ECO:0000313" key="8">
    <source>
        <dbReference type="Proteomes" id="UP001589532"/>
    </source>
</evidence>
<sequence>MNVELMVNGRTHRLDVEPRTSLADALRDRLGLTGTTLGCEHGVCGSCTVLIDGTAVRSCLALAVQMEGADIRTVEGLADGDRLHPLQEAFAAEHALQCGFCTPGFLMLLAGALAEEPELDKDERRLDELLASNLCRCTGYAGIRRAAARAAARLRGDDSH</sequence>
<dbReference type="InterPro" id="IPR001041">
    <property type="entry name" value="2Fe-2S_ferredoxin-type"/>
</dbReference>
<dbReference type="Pfam" id="PF01799">
    <property type="entry name" value="Fer2_2"/>
    <property type="match status" value="1"/>
</dbReference>
<dbReference type="Pfam" id="PF00111">
    <property type="entry name" value="Fer2"/>
    <property type="match status" value="1"/>
</dbReference>
<evidence type="ECO:0000256" key="2">
    <source>
        <dbReference type="ARBA" id="ARBA00022723"/>
    </source>
</evidence>
<dbReference type="RefSeq" id="WP_344988775.1">
    <property type="nucleotide sequence ID" value="NZ_BAAAXV010000003.1"/>
</dbReference>
<accession>A0ABV5SG36</accession>
<gene>
    <name evidence="7" type="ORF">ACFFSA_46280</name>
</gene>
<organism evidence="7 8">
    <name type="scientific">Nonomuraea helvata</name>
    <dbReference type="NCBI Taxonomy" id="37484"/>
    <lineage>
        <taxon>Bacteria</taxon>
        <taxon>Bacillati</taxon>
        <taxon>Actinomycetota</taxon>
        <taxon>Actinomycetes</taxon>
        <taxon>Streptosporangiales</taxon>
        <taxon>Streptosporangiaceae</taxon>
        <taxon>Nonomuraea</taxon>
    </lineage>
</organism>
<dbReference type="Gene3D" id="1.10.150.120">
    <property type="entry name" value="[2Fe-2S]-binding domain"/>
    <property type="match status" value="1"/>
</dbReference>
<keyword evidence="8" id="KW-1185">Reference proteome</keyword>
<feature type="domain" description="2Fe-2S ferredoxin-type" evidence="6">
    <location>
        <begin position="1"/>
        <end position="77"/>
    </location>
</feature>
<dbReference type="InterPro" id="IPR006058">
    <property type="entry name" value="2Fe2S_fd_BS"/>
</dbReference>
<dbReference type="SUPFAM" id="SSF47741">
    <property type="entry name" value="CO dehydrogenase ISP C-domain like"/>
    <property type="match status" value="1"/>
</dbReference>
<dbReference type="InterPro" id="IPR012675">
    <property type="entry name" value="Beta-grasp_dom_sf"/>
</dbReference>
<dbReference type="PANTHER" id="PTHR44379:SF8">
    <property type="entry name" value="XANTHINE DEHYDROGENASE IRON-SULFUR-BINDING SUBUNIT XDHC-RELATED"/>
    <property type="match status" value="1"/>
</dbReference>
<keyword evidence="2" id="KW-0479">Metal-binding</keyword>
<dbReference type="InterPro" id="IPR051452">
    <property type="entry name" value="Diverse_Oxidoreductases"/>
</dbReference>
<dbReference type="Proteomes" id="UP001589532">
    <property type="component" value="Unassembled WGS sequence"/>
</dbReference>
<dbReference type="PROSITE" id="PS00197">
    <property type="entry name" value="2FE2S_FER_1"/>
    <property type="match status" value="1"/>
</dbReference>
<dbReference type="InterPro" id="IPR002888">
    <property type="entry name" value="2Fe-2S-bd"/>
</dbReference>
<keyword evidence="5" id="KW-0411">Iron-sulfur</keyword>
<comment type="caution">
    <text evidence="7">The sequence shown here is derived from an EMBL/GenBank/DDBJ whole genome shotgun (WGS) entry which is preliminary data.</text>
</comment>
<evidence type="ECO:0000256" key="5">
    <source>
        <dbReference type="ARBA" id="ARBA00023014"/>
    </source>
</evidence>
<evidence type="ECO:0000256" key="4">
    <source>
        <dbReference type="ARBA" id="ARBA00023004"/>
    </source>
</evidence>
<proteinExistence type="predicted"/>
<name>A0ABV5SG36_9ACTN</name>
<dbReference type="Gene3D" id="3.10.20.30">
    <property type="match status" value="1"/>
</dbReference>
<dbReference type="SUPFAM" id="SSF54292">
    <property type="entry name" value="2Fe-2S ferredoxin-like"/>
    <property type="match status" value="1"/>
</dbReference>
<evidence type="ECO:0000259" key="6">
    <source>
        <dbReference type="PROSITE" id="PS51085"/>
    </source>
</evidence>
<dbReference type="EMBL" id="JBHMBW010000099">
    <property type="protein sequence ID" value="MFB9630529.1"/>
    <property type="molecule type" value="Genomic_DNA"/>
</dbReference>
<dbReference type="InterPro" id="IPR036010">
    <property type="entry name" value="2Fe-2S_ferredoxin-like_sf"/>
</dbReference>
<evidence type="ECO:0000256" key="1">
    <source>
        <dbReference type="ARBA" id="ARBA00022714"/>
    </source>
</evidence>
<keyword evidence="3" id="KW-0560">Oxidoreductase</keyword>
<evidence type="ECO:0000256" key="3">
    <source>
        <dbReference type="ARBA" id="ARBA00023002"/>
    </source>
</evidence>
<dbReference type="PANTHER" id="PTHR44379">
    <property type="entry name" value="OXIDOREDUCTASE WITH IRON-SULFUR SUBUNIT"/>
    <property type="match status" value="1"/>
</dbReference>
<dbReference type="InterPro" id="IPR036884">
    <property type="entry name" value="2Fe-2S-bd_dom_sf"/>
</dbReference>
<keyword evidence="1" id="KW-0001">2Fe-2S</keyword>
<evidence type="ECO:0000313" key="7">
    <source>
        <dbReference type="EMBL" id="MFB9630529.1"/>
    </source>
</evidence>
<keyword evidence="4" id="KW-0408">Iron</keyword>
<dbReference type="CDD" id="cd00207">
    <property type="entry name" value="fer2"/>
    <property type="match status" value="1"/>
</dbReference>
<reference evidence="7 8" key="1">
    <citation type="submission" date="2024-09" db="EMBL/GenBank/DDBJ databases">
        <authorList>
            <person name="Sun Q."/>
            <person name="Mori K."/>
        </authorList>
    </citation>
    <scope>NUCLEOTIDE SEQUENCE [LARGE SCALE GENOMIC DNA]</scope>
    <source>
        <strain evidence="7 8">JCM 3143</strain>
    </source>
</reference>